<organism evidence="8 9">
    <name type="scientific">Cucurbitaria berberidis CBS 394.84</name>
    <dbReference type="NCBI Taxonomy" id="1168544"/>
    <lineage>
        <taxon>Eukaryota</taxon>
        <taxon>Fungi</taxon>
        <taxon>Dikarya</taxon>
        <taxon>Ascomycota</taxon>
        <taxon>Pezizomycotina</taxon>
        <taxon>Dothideomycetes</taxon>
        <taxon>Pleosporomycetidae</taxon>
        <taxon>Pleosporales</taxon>
        <taxon>Pleosporineae</taxon>
        <taxon>Cucurbitariaceae</taxon>
        <taxon>Cucurbitaria</taxon>
    </lineage>
</organism>
<feature type="transmembrane region" description="Helical" evidence="6">
    <location>
        <begin position="323"/>
        <end position="342"/>
    </location>
</feature>
<dbReference type="AlphaFoldDB" id="A0A9P4GI79"/>
<keyword evidence="2" id="KW-0813">Transport</keyword>
<feature type="transmembrane region" description="Helical" evidence="6">
    <location>
        <begin position="96"/>
        <end position="114"/>
    </location>
</feature>
<gene>
    <name evidence="8" type="ORF">K460DRAFT_285268</name>
</gene>
<feature type="transmembrane region" description="Helical" evidence="6">
    <location>
        <begin position="348"/>
        <end position="371"/>
    </location>
</feature>
<evidence type="ECO:0000256" key="3">
    <source>
        <dbReference type="ARBA" id="ARBA00022692"/>
    </source>
</evidence>
<keyword evidence="5 6" id="KW-0472">Membrane</keyword>
<dbReference type="Pfam" id="PF07690">
    <property type="entry name" value="MFS_1"/>
    <property type="match status" value="1"/>
</dbReference>
<dbReference type="PANTHER" id="PTHR43791">
    <property type="entry name" value="PERMEASE-RELATED"/>
    <property type="match status" value="1"/>
</dbReference>
<dbReference type="RefSeq" id="XP_040788623.1">
    <property type="nucleotide sequence ID" value="XM_040928800.1"/>
</dbReference>
<feature type="transmembrane region" description="Helical" evidence="6">
    <location>
        <begin position="293"/>
        <end position="311"/>
    </location>
</feature>
<feature type="domain" description="Major facilitator superfamily (MFS) profile" evidence="7">
    <location>
        <begin position="29"/>
        <end position="441"/>
    </location>
</feature>
<proteinExistence type="predicted"/>
<dbReference type="Gene3D" id="1.20.1250.20">
    <property type="entry name" value="MFS general substrate transporter like domains"/>
    <property type="match status" value="2"/>
</dbReference>
<sequence length="480" mass="54031">MKILVAGNVDEVVDPVAENKLVRKIDMYIMPFLCITYLITYIDKATLGYAAVFDLPKDLHLHGTQYSWLSSIFYFGFLIFEYPTNFFMQKLSVSKWLAVNIFLWGGITMAQGGVNHFEPFMALRFIMGMLESCATPATILLIGMWYKIEEQPIRIGIWAMFLGISNAFGGLLAFGIGHIQGSFASWRYQFIIVGAVSSVWAIVVFFGLAENAASARWLSPEQRILAVQRLRVNNTGIKNKEIKRYQIVEALLDPKTWFFFFFGVSTQVVNGAASNFGSLIIKGFGFTTLKTTLLQIPYGFLILVANISAMYIQRWLPGQRRCIVAIVYVLVSLVGIIGVYTIPRHNHWALLVCYWLTGTYTVSYSMALSLITANIGGYTKRSTVTAIFFISYCTGNIVGPFAFKPSEAPKYQSGIIAILVAYCVEIALFALFAVYVAMMNRKKQSIFEELGPDADNEQARTIASFNDLTDKENVFFRYTY</sequence>
<evidence type="ECO:0000256" key="1">
    <source>
        <dbReference type="ARBA" id="ARBA00004141"/>
    </source>
</evidence>
<dbReference type="InterPro" id="IPR011701">
    <property type="entry name" value="MFS"/>
</dbReference>
<feature type="transmembrane region" description="Helical" evidence="6">
    <location>
        <begin position="28"/>
        <end position="53"/>
    </location>
</feature>
<dbReference type="InterPro" id="IPR020846">
    <property type="entry name" value="MFS_dom"/>
</dbReference>
<dbReference type="EMBL" id="ML976616">
    <property type="protein sequence ID" value="KAF1846060.1"/>
    <property type="molecule type" value="Genomic_DNA"/>
</dbReference>
<dbReference type="GO" id="GO:0022857">
    <property type="term" value="F:transmembrane transporter activity"/>
    <property type="evidence" value="ECO:0007669"/>
    <property type="project" value="InterPro"/>
</dbReference>
<comment type="subcellular location">
    <subcellularLocation>
        <location evidence="1">Membrane</location>
        <topology evidence="1">Multi-pass membrane protein</topology>
    </subcellularLocation>
</comment>
<dbReference type="PROSITE" id="PS50850">
    <property type="entry name" value="MFS"/>
    <property type="match status" value="1"/>
</dbReference>
<dbReference type="OrthoDB" id="6730379at2759"/>
<comment type="caution">
    <text evidence="8">The sequence shown here is derived from an EMBL/GenBank/DDBJ whole genome shotgun (WGS) entry which is preliminary data.</text>
</comment>
<dbReference type="PANTHER" id="PTHR43791:SF97">
    <property type="entry name" value="ALLANTOATE TRANSPORTER, PUTATIVE (AFU_ORTHOLOGUE AFUA_1G14700)-RELATED"/>
    <property type="match status" value="1"/>
</dbReference>
<evidence type="ECO:0000256" key="6">
    <source>
        <dbReference type="SAM" id="Phobius"/>
    </source>
</evidence>
<name>A0A9P4GI79_9PLEO</name>
<protein>
    <submittedName>
        <fullName evidence="8">MFS general substrate transporter</fullName>
    </submittedName>
</protein>
<feature type="transmembrane region" description="Helical" evidence="6">
    <location>
        <begin position="65"/>
        <end position="84"/>
    </location>
</feature>
<dbReference type="Proteomes" id="UP000800039">
    <property type="component" value="Unassembled WGS sequence"/>
</dbReference>
<dbReference type="GO" id="GO:0016020">
    <property type="term" value="C:membrane"/>
    <property type="evidence" value="ECO:0007669"/>
    <property type="project" value="UniProtKB-SubCell"/>
</dbReference>
<keyword evidence="4 6" id="KW-1133">Transmembrane helix</keyword>
<dbReference type="SUPFAM" id="SSF103473">
    <property type="entry name" value="MFS general substrate transporter"/>
    <property type="match status" value="1"/>
</dbReference>
<keyword evidence="3 6" id="KW-0812">Transmembrane</keyword>
<feature type="transmembrane region" description="Helical" evidence="6">
    <location>
        <begin position="383"/>
        <end position="403"/>
    </location>
</feature>
<feature type="transmembrane region" description="Helical" evidence="6">
    <location>
        <begin position="188"/>
        <end position="209"/>
    </location>
</feature>
<keyword evidence="9" id="KW-1185">Reference proteome</keyword>
<accession>A0A9P4GI79</accession>
<evidence type="ECO:0000313" key="9">
    <source>
        <dbReference type="Proteomes" id="UP000800039"/>
    </source>
</evidence>
<reference evidence="8" key="1">
    <citation type="submission" date="2020-01" db="EMBL/GenBank/DDBJ databases">
        <authorList>
            <consortium name="DOE Joint Genome Institute"/>
            <person name="Haridas S."/>
            <person name="Albert R."/>
            <person name="Binder M."/>
            <person name="Bloem J."/>
            <person name="Labutti K."/>
            <person name="Salamov A."/>
            <person name="Andreopoulos B."/>
            <person name="Baker S.E."/>
            <person name="Barry K."/>
            <person name="Bills G."/>
            <person name="Bluhm B.H."/>
            <person name="Cannon C."/>
            <person name="Castanera R."/>
            <person name="Culley D.E."/>
            <person name="Daum C."/>
            <person name="Ezra D."/>
            <person name="Gonzalez J.B."/>
            <person name="Henrissat B."/>
            <person name="Kuo A."/>
            <person name="Liang C."/>
            <person name="Lipzen A."/>
            <person name="Lutzoni F."/>
            <person name="Magnuson J."/>
            <person name="Mondo S."/>
            <person name="Nolan M."/>
            <person name="Ohm R."/>
            <person name="Pangilinan J."/>
            <person name="Park H.-J."/>
            <person name="Ramirez L."/>
            <person name="Alfaro M."/>
            <person name="Sun H."/>
            <person name="Tritt A."/>
            <person name="Yoshinaga Y."/>
            <person name="Zwiers L.-H."/>
            <person name="Turgeon B.G."/>
            <person name="Goodwin S.B."/>
            <person name="Spatafora J.W."/>
            <person name="Crous P.W."/>
            <person name="Grigoriev I.V."/>
        </authorList>
    </citation>
    <scope>NUCLEOTIDE SEQUENCE</scope>
    <source>
        <strain evidence="8">CBS 394.84</strain>
    </source>
</reference>
<evidence type="ECO:0000313" key="8">
    <source>
        <dbReference type="EMBL" id="KAF1846060.1"/>
    </source>
</evidence>
<evidence type="ECO:0000259" key="7">
    <source>
        <dbReference type="PROSITE" id="PS50850"/>
    </source>
</evidence>
<feature type="transmembrane region" description="Helical" evidence="6">
    <location>
        <begin position="155"/>
        <end position="176"/>
    </location>
</feature>
<dbReference type="GeneID" id="63846052"/>
<evidence type="ECO:0000256" key="5">
    <source>
        <dbReference type="ARBA" id="ARBA00023136"/>
    </source>
</evidence>
<evidence type="ECO:0000256" key="4">
    <source>
        <dbReference type="ARBA" id="ARBA00022989"/>
    </source>
</evidence>
<feature type="transmembrane region" description="Helical" evidence="6">
    <location>
        <begin position="415"/>
        <end position="437"/>
    </location>
</feature>
<feature type="transmembrane region" description="Helical" evidence="6">
    <location>
        <begin position="120"/>
        <end position="143"/>
    </location>
</feature>
<feature type="transmembrane region" description="Helical" evidence="6">
    <location>
        <begin position="257"/>
        <end position="281"/>
    </location>
</feature>
<evidence type="ECO:0000256" key="2">
    <source>
        <dbReference type="ARBA" id="ARBA00022448"/>
    </source>
</evidence>
<dbReference type="InterPro" id="IPR036259">
    <property type="entry name" value="MFS_trans_sf"/>
</dbReference>